<gene>
    <name evidence="11" type="ORF">KDW_60190</name>
</gene>
<evidence type="ECO:0000259" key="9">
    <source>
        <dbReference type="PROSITE" id="PS50112"/>
    </source>
</evidence>
<dbReference type="Gene3D" id="3.30.450.20">
    <property type="entry name" value="PAS domain"/>
    <property type="match status" value="3"/>
</dbReference>
<keyword evidence="6" id="KW-0902">Two-component regulatory system</keyword>
<dbReference type="InterPro" id="IPR000700">
    <property type="entry name" value="PAS-assoc_C"/>
</dbReference>
<feature type="domain" description="PAS" evidence="9">
    <location>
        <begin position="343"/>
        <end position="385"/>
    </location>
</feature>
<dbReference type="SMART" id="SM00086">
    <property type="entry name" value="PAC"/>
    <property type="match status" value="2"/>
</dbReference>
<evidence type="ECO:0000256" key="6">
    <source>
        <dbReference type="ARBA" id="ARBA00023012"/>
    </source>
</evidence>
<dbReference type="PANTHER" id="PTHR43047:SF72">
    <property type="entry name" value="OSMOSENSING HISTIDINE PROTEIN KINASE SLN1"/>
    <property type="match status" value="1"/>
</dbReference>
<dbReference type="Pfam" id="PF13426">
    <property type="entry name" value="PAS_9"/>
    <property type="match status" value="1"/>
</dbReference>
<keyword evidence="4" id="KW-0808">Transferase</keyword>
<keyword evidence="3" id="KW-0597">Phosphoprotein</keyword>
<dbReference type="SMART" id="SM00387">
    <property type="entry name" value="HATPase_c"/>
    <property type="match status" value="1"/>
</dbReference>
<accession>A0A5J4KZ90</accession>
<dbReference type="AlphaFoldDB" id="A0A5J4KZ90"/>
<evidence type="ECO:0000256" key="3">
    <source>
        <dbReference type="ARBA" id="ARBA00022553"/>
    </source>
</evidence>
<dbReference type="GO" id="GO:0005886">
    <property type="term" value="C:plasma membrane"/>
    <property type="evidence" value="ECO:0007669"/>
    <property type="project" value="TreeGrafter"/>
</dbReference>
<dbReference type="PROSITE" id="PS50113">
    <property type="entry name" value="PAC"/>
    <property type="match status" value="2"/>
</dbReference>
<dbReference type="GO" id="GO:0000155">
    <property type="term" value="F:phosphorelay sensor kinase activity"/>
    <property type="evidence" value="ECO:0007669"/>
    <property type="project" value="InterPro"/>
</dbReference>
<dbReference type="SUPFAM" id="SSF55785">
    <property type="entry name" value="PYP-like sensor domain (PAS domain)"/>
    <property type="match status" value="3"/>
</dbReference>
<evidence type="ECO:0000259" key="10">
    <source>
        <dbReference type="PROSITE" id="PS50113"/>
    </source>
</evidence>
<dbReference type="PRINTS" id="PR00344">
    <property type="entry name" value="BCTRLSENSOR"/>
</dbReference>
<dbReference type="SMART" id="SM00091">
    <property type="entry name" value="PAS"/>
    <property type="match status" value="3"/>
</dbReference>
<dbReference type="PANTHER" id="PTHR43047">
    <property type="entry name" value="TWO-COMPONENT HISTIDINE PROTEIN KINASE"/>
    <property type="match status" value="1"/>
</dbReference>
<dbReference type="SUPFAM" id="SSF47384">
    <property type="entry name" value="Homodimeric domain of signal transducing histidine kinase"/>
    <property type="match status" value="1"/>
</dbReference>
<name>A0A5J4KZ90_9CHLR</name>
<dbReference type="EMBL" id="BKZW01000004">
    <property type="protein sequence ID" value="GER91857.1"/>
    <property type="molecule type" value="Genomic_DNA"/>
</dbReference>
<dbReference type="InterPro" id="IPR013656">
    <property type="entry name" value="PAS_4"/>
</dbReference>
<dbReference type="CDD" id="cd00130">
    <property type="entry name" value="PAS"/>
    <property type="match status" value="2"/>
</dbReference>
<dbReference type="EC" id="2.7.13.3" evidence="2"/>
<dbReference type="InterPro" id="IPR036890">
    <property type="entry name" value="HATPase_C_sf"/>
</dbReference>
<dbReference type="PROSITE" id="PS50112">
    <property type="entry name" value="PAS"/>
    <property type="match status" value="1"/>
</dbReference>
<feature type="domain" description="PAC" evidence="10">
    <location>
        <begin position="422"/>
        <end position="474"/>
    </location>
</feature>
<dbReference type="InterPro" id="IPR001610">
    <property type="entry name" value="PAC"/>
</dbReference>
<dbReference type="SUPFAM" id="SSF55874">
    <property type="entry name" value="ATPase domain of HSP90 chaperone/DNA topoisomerase II/histidine kinase"/>
    <property type="match status" value="1"/>
</dbReference>
<protein>
    <recommendedName>
        <fullName evidence="2">histidine kinase</fullName>
        <ecNumber evidence="2">2.7.13.3</ecNumber>
    </recommendedName>
</protein>
<keyword evidence="12" id="KW-1185">Reference proteome</keyword>
<dbReference type="Gene3D" id="1.10.287.130">
    <property type="match status" value="1"/>
</dbReference>
<dbReference type="Gene3D" id="3.30.565.10">
    <property type="entry name" value="Histidine kinase-like ATPase, C-terminal domain"/>
    <property type="match status" value="1"/>
</dbReference>
<reference evidence="11 12" key="1">
    <citation type="submission" date="2019-10" db="EMBL/GenBank/DDBJ databases">
        <title>Dictyobacter vulcani sp. nov., within the class Ktedonobacteria, isolated from soil of volcanic Mt. Zao.</title>
        <authorList>
            <person name="Zheng Y."/>
            <person name="Wang C.M."/>
            <person name="Sakai Y."/>
            <person name="Abe K."/>
            <person name="Yokota A."/>
            <person name="Yabe S."/>
        </authorList>
    </citation>
    <scope>NUCLEOTIDE SEQUENCE [LARGE SCALE GENOMIC DNA]</scope>
    <source>
        <strain evidence="11 12">W12</strain>
    </source>
</reference>
<feature type="domain" description="Histidine kinase" evidence="8">
    <location>
        <begin position="651"/>
        <end position="895"/>
    </location>
</feature>
<evidence type="ECO:0000256" key="4">
    <source>
        <dbReference type="ARBA" id="ARBA00022679"/>
    </source>
</evidence>
<keyword evidence="5" id="KW-0418">Kinase</keyword>
<evidence type="ECO:0000259" key="8">
    <source>
        <dbReference type="PROSITE" id="PS50109"/>
    </source>
</evidence>
<dbReference type="InterPro" id="IPR000014">
    <property type="entry name" value="PAS"/>
</dbReference>
<dbReference type="InterPro" id="IPR029016">
    <property type="entry name" value="GAF-like_dom_sf"/>
</dbReference>
<dbReference type="NCBIfam" id="TIGR00229">
    <property type="entry name" value="sensory_box"/>
    <property type="match status" value="1"/>
</dbReference>
<comment type="catalytic activity">
    <reaction evidence="1">
        <text>ATP + protein L-histidine = ADP + protein N-phospho-L-histidine.</text>
        <dbReference type="EC" id="2.7.13.3"/>
    </reaction>
</comment>
<sequence>MDSGYGEQLEYLLGTMSIGMALLDTQNFAIRYVNPYLQSLLAALWQRQQLVGRTAEEVLPLSVQTAILPLLQQVADTRQRIELAEVPFEGFLEIRGRTYWRINIEYRPSSQRPAQLLVSLEDITEAVRARLHIQAVHAISSALAGPASLPLVLERILHVLQETFGSKRCAIVLLDNSVPAIEPRLADLEETLLESPEVPRRARVVAQLGLHEVSQQWEALVDDRILLQSVAREHRTRIITDTSRTPQYAFPFLNHLGEPHRPGSVLCVPIFEPHSDDPVSLVLDGSQQSTVFGTIEVYHLRARGFPAEEVALLEQFAQQAGLAIQNARLFRRIERLARTASRNVRQKENIMQAMPDGVILVDPHWRVADVNQAARDLLGWNESMIGESLLTAFGQSLARWQQTPWPTTNVIEDLERRALSGHKDVVKLIGADGAAYSIQISYTPIRDELGEIFAFIIVYHDVTVQVADRERVEAEVVARTAELKQRNQALQEAQEAQATISTRMTVLLERLPIGVMLVAAADNTISVINRQAVEVLQHIGVQLSPEHDPAEALLRAIHQDCEQLLEFLPMYNHSGNPVPYAEQPLAIALKQGESSEAELHLQKSDGQVIYLLFNAAPLRGVDGSIESAILVFQDITHIKLLERTREDFFTTMAHELKTPLANIRAHLSALLAPDLHWSSEEQYDYLQTADQQVDRLVGMINHFLDASRVEAGALRLAREPILLPELFEDIQERLEALISSSNATLRIQVPDPLPAVYGDYELLVSVLTNLLSNAFRYAPAGDAVQLSAEAITYGARLQPHSIRISVTDHGPGISQEQRHTLFTRFSTFAALSRPSSKRPGQPERDPRQKATRWSPATGLGLYISRGIIEAHGSQLEVNSRPGHGATFAFTLPVFKGKRRLTRPIAPAPATSSRGES</sequence>
<dbReference type="InterPro" id="IPR003018">
    <property type="entry name" value="GAF"/>
</dbReference>
<evidence type="ECO:0000256" key="2">
    <source>
        <dbReference type="ARBA" id="ARBA00012438"/>
    </source>
</evidence>
<evidence type="ECO:0000256" key="7">
    <source>
        <dbReference type="SAM" id="MobiDB-lite"/>
    </source>
</evidence>
<dbReference type="InterPro" id="IPR035965">
    <property type="entry name" value="PAS-like_dom_sf"/>
</dbReference>
<dbReference type="Pfam" id="PF02518">
    <property type="entry name" value="HATPase_c"/>
    <property type="match status" value="1"/>
</dbReference>
<dbReference type="SMART" id="SM00388">
    <property type="entry name" value="HisKA"/>
    <property type="match status" value="1"/>
</dbReference>
<dbReference type="GO" id="GO:0009927">
    <property type="term" value="F:histidine phosphotransfer kinase activity"/>
    <property type="evidence" value="ECO:0007669"/>
    <property type="project" value="TreeGrafter"/>
</dbReference>
<dbReference type="CDD" id="cd00082">
    <property type="entry name" value="HisKA"/>
    <property type="match status" value="1"/>
</dbReference>
<evidence type="ECO:0000256" key="5">
    <source>
        <dbReference type="ARBA" id="ARBA00022777"/>
    </source>
</evidence>
<dbReference type="SMART" id="SM00065">
    <property type="entry name" value="GAF"/>
    <property type="match status" value="1"/>
</dbReference>
<dbReference type="PROSITE" id="PS50109">
    <property type="entry name" value="HIS_KIN"/>
    <property type="match status" value="1"/>
</dbReference>
<dbReference type="Proteomes" id="UP000326912">
    <property type="component" value="Unassembled WGS sequence"/>
</dbReference>
<dbReference type="Pfam" id="PF00512">
    <property type="entry name" value="HisKA"/>
    <property type="match status" value="1"/>
</dbReference>
<evidence type="ECO:0000256" key="1">
    <source>
        <dbReference type="ARBA" id="ARBA00000085"/>
    </source>
</evidence>
<dbReference type="Gene3D" id="3.30.450.40">
    <property type="match status" value="1"/>
</dbReference>
<dbReference type="SUPFAM" id="SSF55781">
    <property type="entry name" value="GAF domain-like"/>
    <property type="match status" value="1"/>
</dbReference>
<dbReference type="InterPro" id="IPR036097">
    <property type="entry name" value="HisK_dim/P_sf"/>
</dbReference>
<evidence type="ECO:0000313" key="12">
    <source>
        <dbReference type="Proteomes" id="UP000326912"/>
    </source>
</evidence>
<dbReference type="Pfam" id="PF01590">
    <property type="entry name" value="GAF"/>
    <property type="match status" value="1"/>
</dbReference>
<evidence type="ECO:0000313" key="11">
    <source>
        <dbReference type="EMBL" id="GER91857.1"/>
    </source>
</evidence>
<feature type="domain" description="PAC" evidence="10">
    <location>
        <begin position="595"/>
        <end position="647"/>
    </location>
</feature>
<dbReference type="InterPro" id="IPR005467">
    <property type="entry name" value="His_kinase_dom"/>
</dbReference>
<comment type="caution">
    <text evidence="11">The sequence shown here is derived from an EMBL/GenBank/DDBJ whole genome shotgun (WGS) entry which is preliminary data.</text>
</comment>
<dbReference type="InterPro" id="IPR004358">
    <property type="entry name" value="Sig_transdc_His_kin-like_C"/>
</dbReference>
<feature type="region of interest" description="Disordered" evidence="7">
    <location>
        <begin position="831"/>
        <end position="852"/>
    </location>
</feature>
<proteinExistence type="predicted"/>
<dbReference type="Pfam" id="PF08448">
    <property type="entry name" value="PAS_4"/>
    <property type="match status" value="2"/>
</dbReference>
<dbReference type="InterPro" id="IPR003594">
    <property type="entry name" value="HATPase_dom"/>
</dbReference>
<dbReference type="InterPro" id="IPR003661">
    <property type="entry name" value="HisK_dim/P_dom"/>
</dbReference>
<organism evidence="11 12">
    <name type="scientific">Dictyobacter vulcani</name>
    <dbReference type="NCBI Taxonomy" id="2607529"/>
    <lineage>
        <taxon>Bacteria</taxon>
        <taxon>Bacillati</taxon>
        <taxon>Chloroflexota</taxon>
        <taxon>Ktedonobacteria</taxon>
        <taxon>Ktedonobacterales</taxon>
        <taxon>Dictyobacteraceae</taxon>
        <taxon>Dictyobacter</taxon>
    </lineage>
</organism>